<dbReference type="InterPro" id="IPR024072">
    <property type="entry name" value="DHFR-like_dom_sf"/>
</dbReference>
<dbReference type="EMBL" id="CAFABG010000039">
    <property type="protein sequence ID" value="CAB4827592.1"/>
    <property type="molecule type" value="Genomic_DNA"/>
</dbReference>
<name>A0A6J7A440_9ZZZZ</name>
<dbReference type="Pfam" id="PF01872">
    <property type="entry name" value="RibD_C"/>
    <property type="match status" value="1"/>
</dbReference>
<feature type="compositionally biased region" description="Low complexity" evidence="1">
    <location>
        <begin position="10"/>
        <end position="27"/>
    </location>
</feature>
<protein>
    <submittedName>
        <fullName evidence="3">Unannotated protein</fullName>
    </submittedName>
</protein>
<proteinExistence type="predicted"/>
<dbReference type="SUPFAM" id="SSF53597">
    <property type="entry name" value="Dihydrofolate reductase-like"/>
    <property type="match status" value="1"/>
</dbReference>
<dbReference type="Gene3D" id="3.40.430.10">
    <property type="entry name" value="Dihydrofolate Reductase, subunit A"/>
    <property type="match status" value="1"/>
</dbReference>
<evidence type="ECO:0000256" key="1">
    <source>
        <dbReference type="SAM" id="MobiDB-lite"/>
    </source>
</evidence>
<evidence type="ECO:0000313" key="4">
    <source>
        <dbReference type="EMBL" id="CAB5240358.1"/>
    </source>
</evidence>
<dbReference type="InterPro" id="IPR002734">
    <property type="entry name" value="RibDG_C"/>
</dbReference>
<dbReference type="AlphaFoldDB" id="A0A6J7A440"/>
<organism evidence="3">
    <name type="scientific">freshwater metagenome</name>
    <dbReference type="NCBI Taxonomy" id="449393"/>
    <lineage>
        <taxon>unclassified sequences</taxon>
        <taxon>metagenomes</taxon>
        <taxon>ecological metagenomes</taxon>
    </lineage>
</organism>
<dbReference type="EMBL" id="CAFBSF010000037">
    <property type="protein sequence ID" value="CAB5240358.1"/>
    <property type="molecule type" value="Genomic_DNA"/>
</dbReference>
<reference evidence="3" key="1">
    <citation type="submission" date="2020-05" db="EMBL/GenBank/DDBJ databases">
        <authorList>
            <person name="Chiriac C."/>
            <person name="Salcher M."/>
            <person name="Ghai R."/>
            <person name="Kavagutti S V."/>
        </authorList>
    </citation>
    <scope>NUCLEOTIDE SEQUENCE</scope>
</reference>
<evidence type="ECO:0000313" key="3">
    <source>
        <dbReference type="EMBL" id="CAB4827592.1"/>
    </source>
</evidence>
<feature type="region of interest" description="Disordered" evidence="1">
    <location>
        <begin position="1"/>
        <end position="27"/>
    </location>
</feature>
<dbReference type="GO" id="GO:0008703">
    <property type="term" value="F:5-amino-6-(5-phosphoribosylamino)uracil reductase activity"/>
    <property type="evidence" value="ECO:0007669"/>
    <property type="project" value="InterPro"/>
</dbReference>
<feature type="domain" description="Bacterial bifunctional deaminase-reductase C-terminal" evidence="2">
    <location>
        <begin position="8"/>
        <end position="129"/>
    </location>
</feature>
<evidence type="ECO:0000259" key="2">
    <source>
        <dbReference type="Pfam" id="PF01872"/>
    </source>
</evidence>
<gene>
    <name evidence="3" type="ORF">UFOPK3181_00650</name>
    <name evidence="4" type="ORF">UFOPK3520_00648</name>
</gene>
<dbReference type="GO" id="GO:0009231">
    <property type="term" value="P:riboflavin biosynthetic process"/>
    <property type="evidence" value="ECO:0007669"/>
    <property type="project" value="InterPro"/>
</dbReference>
<sequence length="163" mass="17727">MSTCASLVVGADGSTSKAGSSSGVGSSADRSVFLARRAEFDVIIIGGNTARNEPYARTPVPLVVLSRSDLNPVVENPKSHLWNTTPAQAIARARQEFGPRILIEGGGALLTELLADRLIDEFFLTVTPERGGENIFDWRQVLNHFSHFSESQIDQTLFFHAQN</sequence>
<dbReference type="PANTHER" id="PTHR38011">
    <property type="entry name" value="DIHYDROFOLATE REDUCTASE FAMILY PROTEIN (AFU_ORTHOLOGUE AFUA_8G06820)"/>
    <property type="match status" value="1"/>
</dbReference>
<accession>A0A6J7A440</accession>
<dbReference type="InterPro" id="IPR050765">
    <property type="entry name" value="Riboflavin_Biosynth_HTPR"/>
</dbReference>